<dbReference type="CDD" id="cd07989">
    <property type="entry name" value="LPLAT_AGPAT-like"/>
    <property type="match status" value="1"/>
</dbReference>
<evidence type="ECO:0000313" key="5">
    <source>
        <dbReference type="EMBL" id="MBW4560670.1"/>
    </source>
</evidence>
<feature type="region of interest" description="Disordered" evidence="3">
    <location>
        <begin position="1"/>
        <end position="48"/>
    </location>
</feature>
<dbReference type="Proteomes" id="UP000715781">
    <property type="component" value="Unassembled WGS sequence"/>
</dbReference>
<dbReference type="SUPFAM" id="SSF69593">
    <property type="entry name" value="Glycerol-3-phosphate (1)-acyltransferase"/>
    <property type="match status" value="1"/>
</dbReference>
<evidence type="ECO:0000259" key="4">
    <source>
        <dbReference type="SMART" id="SM00563"/>
    </source>
</evidence>
<accession>A0A951PX34</accession>
<evidence type="ECO:0000313" key="6">
    <source>
        <dbReference type="Proteomes" id="UP000715781"/>
    </source>
</evidence>
<feature type="compositionally biased region" description="Polar residues" evidence="3">
    <location>
        <begin position="31"/>
        <end position="46"/>
    </location>
</feature>
<organism evidence="5 6">
    <name type="scientific">Mojavia pulchra JT2-VF2</name>
    <dbReference type="NCBI Taxonomy" id="287848"/>
    <lineage>
        <taxon>Bacteria</taxon>
        <taxon>Bacillati</taxon>
        <taxon>Cyanobacteriota</taxon>
        <taxon>Cyanophyceae</taxon>
        <taxon>Nostocales</taxon>
        <taxon>Nostocaceae</taxon>
    </lineage>
</organism>
<keyword evidence="2 5" id="KW-0012">Acyltransferase</keyword>
<evidence type="ECO:0000256" key="3">
    <source>
        <dbReference type="SAM" id="MobiDB-lite"/>
    </source>
</evidence>
<sequence>MNNEGINNNNSSDVVPQDRTDGVDSPKKTAELQTSHQQENRTQSHTIPPLTAATINRVQEGLAAAIDPAVRQTIEEALKDLAVINSEYREPRANGGLRRFVLRSLIHGLFRVRVEYQERLPQEPAILAVNHLHHIDPFLLLGELPAQPYYYILGDARTLYNKWWKRLILGFAGGVIPLERIWKEEIAVIAEAKAGRQDLVELATAIEENVPTGGDIQTLRQIDRIVLALLARGDGIVLFPEGRLGDTEGKLHLPLKRGTVIYALRAGVPIVPVALIGTHDLYLGKELTIRFGQPLSCSATSIPKRQEVDAVLSALENAMLALLPKDYQEPRGIKLFRSFLNHMFW</sequence>
<protein>
    <submittedName>
        <fullName evidence="5">1-acyl-sn-glycerol-3-phosphate acyltransferase</fullName>
    </submittedName>
</protein>
<feature type="compositionally biased region" description="Low complexity" evidence="3">
    <location>
        <begin position="1"/>
        <end position="10"/>
    </location>
</feature>
<gene>
    <name evidence="5" type="ORF">KME32_05830</name>
</gene>
<feature type="compositionally biased region" description="Basic and acidic residues" evidence="3">
    <location>
        <begin position="16"/>
        <end position="30"/>
    </location>
</feature>
<dbReference type="GO" id="GO:0003841">
    <property type="term" value="F:1-acylglycerol-3-phosphate O-acyltransferase activity"/>
    <property type="evidence" value="ECO:0007669"/>
    <property type="project" value="TreeGrafter"/>
</dbReference>
<dbReference type="EMBL" id="JAHHHN010000002">
    <property type="protein sequence ID" value="MBW4560670.1"/>
    <property type="molecule type" value="Genomic_DNA"/>
</dbReference>
<dbReference type="PANTHER" id="PTHR10434:SF11">
    <property type="entry name" value="1-ACYL-SN-GLYCEROL-3-PHOSPHATE ACYLTRANSFERASE"/>
    <property type="match status" value="1"/>
</dbReference>
<proteinExistence type="predicted"/>
<reference evidence="5" key="2">
    <citation type="journal article" date="2022" name="Microbiol. Resour. Announc.">
        <title>Metagenome Sequencing to Explore Phylogenomics of Terrestrial Cyanobacteria.</title>
        <authorList>
            <person name="Ward R.D."/>
            <person name="Stajich J.E."/>
            <person name="Johansen J.R."/>
            <person name="Huntemann M."/>
            <person name="Clum A."/>
            <person name="Foster B."/>
            <person name="Foster B."/>
            <person name="Roux S."/>
            <person name="Palaniappan K."/>
            <person name="Varghese N."/>
            <person name="Mukherjee S."/>
            <person name="Reddy T.B.K."/>
            <person name="Daum C."/>
            <person name="Copeland A."/>
            <person name="Chen I.A."/>
            <person name="Ivanova N.N."/>
            <person name="Kyrpides N.C."/>
            <person name="Shapiro N."/>
            <person name="Eloe-Fadrosh E.A."/>
            <person name="Pietrasiak N."/>
        </authorList>
    </citation>
    <scope>NUCLEOTIDE SEQUENCE</scope>
    <source>
        <strain evidence="5">JT2-VF2</strain>
    </source>
</reference>
<dbReference type="AlphaFoldDB" id="A0A951PX34"/>
<feature type="domain" description="Phospholipid/glycerol acyltransferase" evidence="4">
    <location>
        <begin position="125"/>
        <end position="278"/>
    </location>
</feature>
<dbReference type="InterPro" id="IPR002123">
    <property type="entry name" value="Plipid/glycerol_acylTrfase"/>
</dbReference>
<name>A0A951PX34_9NOST</name>
<dbReference type="Pfam" id="PF01553">
    <property type="entry name" value="Acyltransferase"/>
    <property type="match status" value="1"/>
</dbReference>
<evidence type="ECO:0000256" key="2">
    <source>
        <dbReference type="ARBA" id="ARBA00023315"/>
    </source>
</evidence>
<comment type="caution">
    <text evidence="5">The sequence shown here is derived from an EMBL/GenBank/DDBJ whole genome shotgun (WGS) entry which is preliminary data.</text>
</comment>
<evidence type="ECO:0000256" key="1">
    <source>
        <dbReference type="ARBA" id="ARBA00022679"/>
    </source>
</evidence>
<dbReference type="GO" id="GO:0006654">
    <property type="term" value="P:phosphatidic acid biosynthetic process"/>
    <property type="evidence" value="ECO:0007669"/>
    <property type="project" value="TreeGrafter"/>
</dbReference>
<dbReference type="SMART" id="SM00563">
    <property type="entry name" value="PlsC"/>
    <property type="match status" value="1"/>
</dbReference>
<dbReference type="PANTHER" id="PTHR10434">
    <property type="entry name" value="1-ACYL-SN-GLYCEROL-3-PHOSPHATE ACYLTRANSFERASE"/>
    <property type="match status" value="1"/>
</dbReference>
<keyword evidence="1" id="KW-0808">Transferase</keyword>
<reference evidence="5" key="1">
    <citation type="submission" date="2021-05" db="EMBL/GenBank/DDBJ databases">
        <authorList>
            <person name="Pietrasiak N."/>
            <person name="Ward R."/>
            <person name="Stajich J.E."/>
            <person name="Kurbessoian T."/>
        </authorList>
    </citation>
    <scope>NUCLEOTIDE SEQUENCE</scope>
    <source>
        <strain evidence="5">JT2-VF2</strain>
    </source>
</reference>